<comment type="caution">
    <text evidence="1">The sequence shown here is derived from an EMBL/GenBank/DDBJ whole genome shotgun (WGS) entry which is preliminary data.</text>
</comment>
<sequence length="154" mass="17430">MCGERRRRHIRLVIKLITNHLHETVNSLYPQFGRIKSVEKLEVKGLEEKKRKPGLCFVPSLQFKQNEFELCPGNCPVAPQKREKPVKPLKKSPEKGLSLSSCASPLILNNTIETSAVEDFLTLLVTDADGRKSFKLKLSKHICCPPRPRSDLVS</sequence>
<dbReference type="EMBL" id="BGPR01000010">
    <property type="protein sequence ID" value="GBL76838.1"/>
    <property type="molecule type" value="Genomic_DNA"/>
</dbReference>
<dbReference type="AlphaFoldDB" id="A0A4Y2AAP4"/>
<proteinExistence type="predicted"/>
<gene>
    <name evidence="1" type="ORF">AVEN_53496_1</name>
</gene>
<reference evidence="1 2" key="1">
    <citation type="journal article" date="2019" name="Sci. Rep.">
        <title>Orb-weaving spider Araneus ventricosus genome elucidates the spidroin gene catalogue.</title>
        <authorList>
            <person name="Kono N."/>
            <person name="Nakamura H."/>
            <person name="Ohtoshi R."/>
            <person name="Moran D.A.P."/>
            <person name="Shinohara A."/>
            <person name="Yoshida Y."/>
            <person name="Fujiwara M."/>
            <person name="Mori M."/>
            <person name="Tomita M."/>
            <person name="Arakawa K."/>
        </authorList>
    </citation>
    <scope>NUCLEOTIDE SEQUENCE [LARGE SCALE GENOMIC DNA]</scope>
</reference>
<evidence type="ECO:0000313" key="1">
    <source>
        <dbReference type="EMBL" id="GBL76838.1"/>
    </source>
</evidence>
<keyword evidence="2" id="KW-1185">Reference proteome</keyword>
<accession>A0A4Y2AAP4</accession>
<dbReference type="Proteomes" id="UP000499080">
    <property type="component" value="Unassembled WGS sequence"/>
</dbReference>
<protein>
    <submittedName>
        <fullName evidence="1">Uncharacterized protein</fullName>
    </submittedName>
</protein>
<name>A0A4Y2AAP4_ARAVE</name>
<organism evidence="1 2">
    <name type="scientific">Araneus ventricosus</name>
    <name type="common">Orbweaver spider</name>
    <name type="synonym">Epeira ventricosa</name>
    <dbReference type="NCBI Taxonomy" id="182803"/>
    <lineage>
        <taxon>Eukaryota</taxon>
        <taxon>Metazoa</taxon>
        <taxon>Ecdysozoa</taxon>
        <taxon>Arthropoda</taxon>
        <taxon>Chelicerata</taxon>
        <taxon>Arachnida</taxon>
        <taxon>Araneae</taxon>
        <taxon>Araneomorphae</taxon>
        <taxon>Entelegynae</taxon>
        <taxon>Araneoidea</taxon>
        <taxon>Araneidae</taxon>
        <taxon>Araneus</taxon>
    </lineage>
</organism>
<evidence type="ECO:0000313" key="2">
    <source>
        <dbReference type="Proteomes" id="UP000499080"/>
    </source>
</evidence>